<protein>
    <submittedName>
        <fullName evidence="1">Pyruvate dehydrogenase E1 component subunit beta-like protein</fullName>
    </submittedName>
</protein>
<sequence length="90" mass="9404">MATLFQGLAAVTPLSQSNSIESNKLLFSSRRSLSERKGSNFVVRSDAKVNQVLKSGAARKHELLIPNAVATQGSSSVASASKPGLSSLCN</sequence>
<dbReference type="Proteomes" id="UP000236291">
    <property type="component" value="Unassembled WGS sequence"/>
</dbReference>
<name>A0A2K3JRX7_TRIPR</name>
<reference evidence="1 3" key="2">
    <citation type="journal article" date="2017" name="Front. Plant Sci.">
        <title>Gene Classification and Mining of Molecular Markers Useful in Red Clover (Trifolium pratense) Breeding.</title>
        <authorList>
            <person name="Istvanek J."/>
            <person name="Dluhosova J."/>
            <person name="Dluhos P."/>
            <person name="Patkova L."/>
            <person name="Nedelnik J."/>
            <person name="Repkova J."/>
        </authorList>
    </citation>
    <scope>NUCLEOTIDE SEQUENCE [LARGE SCALE GENOMIC DNA]</scope>
    <source>
        <strain evidence="3">cv. Tatra</strain>
        <tissue evidence="1">Young leaves</tissue>
    </source>
</reference>
<dbReference type="ExpressionAtlas" id="A0A2K3JRX7">
    <property type="expression patterns" value="baseline"/>
</dbReference>
<keyword evidence="1" id="KW-0670">Pyruvate</keyword>
<evidence type="ECO:0000313" key="3">
    <source>
        <dbReference type="Proteomes" id="UP000236291"/>
    </source>
</evidence>
<comment type="caution">
    <text evidence="1">The sequence shown here is derived from an EMBL/GenBank/DDBJ whole genome shotgun (WGS) entry which is preliminary data.</text>
</comment>
<proteinExistence type="predicted"/>
<accession>A0A2K3JRX7</accession>
<organism evidence="1 3">
    <name type="scientific">Trifolium pratense</name>
    <name type="common">Red clover</name>
    <dbReference type="NCBI Taxonomy" id="57577"/>
    <lineage>
        <taxon>Eukaryota</taxon>
        <taxon>Viridiplantae</taxon>
        <taxon>Streptophyta</taxon>
        <taxon>Embryophyta</taxon>
        <taxon>Tracheophyta</taxon>
        <taxon>Spermatophyta</taxon>
        <taxon>Magnoliopsida</taxon>
        <taxon>eudicotyledons</taxon>
        <taxon>Gunneridae</taxon>
        <taxon>Pentapetalae</taxon>
        <taxon>rosids</taxon>
        <taxon>fabids</taxon>
        <taxon>Fabales</taxon>
        <taxon>Fabaceae</taxon>
        <taxon>Papilionoideae</taxon>
        <taxon>50 kb inversion clade</taxon>
        <taxon>NPAAA clade</taxon>
        <taxon>Hologalegina</taxon>
        <taxon>IRL clade</taxon>
        <taxon>Trifolieae</taxon>
        <taxon>Trifolium</taxon>
    </lineage>
</organism>
<evidence type="ECO:0000313" key="2">
    <source>
        <dbReference type="EMBL" id="PNX56872.1"/>
    </source>
</evidence>
<dbReference type="EMBL" id="ASHM01075414">
    <property type="protein sequence ID" value="PNX56872.1"/>
    <property type="molecule type" value="Genomic_DNA"/>
</dbReference>
<reference evidence="1 3" key="1">
    <citation type="journal article" date="2014" name="Am. J. Bot.">
        <title>Genome assembly and annotation for red clover (Trifolium pratense; Fabaceae).</title>
        <authorList>
            <person name="Istvanek J."/>
            <person name="Jaros M."/>
            <person name="Krenek A."/>
            <person name="Repkova J."/>
        </authorList>
    </citation>
    <scope>NUCLEOTIDE SEQUENCE [LARGE SCALE GENOMIC DNA]</scope>
    <source>
        <strain evidence="3">cv. Tatra</strain>
        <tissue evidence="1">Young leaves</tissue>
    </source>
</reference>
<dbReference type="AlphaFoldDB" id="A0A2K3JRX7"/>
<evidence type="ECO:0000313" key="1">
    <source>
        <dbReference type="EMBL" id="PNX56758.1"/>
    </source>
</evidence>
<dbReference type="EMBL" id="ASHM01075231">
    <property type="protein sequence ID" value="PNX56758.1"/>
    <property type="molecule type" value="Genomic_DNA"/>
</dbReference>
<gene>
    <name evidence="1" type="ORF">L195_g050047</name>
    <name evidence="2" type="ORF">L195_g050105</name>
</gene>